<dbReference type="AlphaFoldDB" id="A0A1Y2FI37"/>
<comment type="cofactor">
    <cofactor evidence="1">
        <name>Zn(2+)</name>
        <dbReference type="ChEBI" id="CHEBI:29105"/>
    </cofactor>
</comment>
<comment type="similarity">
    <text evidence="8">Belongs to the peptidase M28 family. M28E subfamily.</text>
</comment>
<dbReference type="InterPro" id="IPR045175">
    <property type="entry name" value="M28_fam"/>
</dbReference>
<dbReference type="CDD" id="cd03879">
    <property type="entry name" value="M28_AAP"/>
    <property type="match status" value="1"/>
</dbReference>
<name>A0A1Y2FI37_PROLT</name>
<dbReference type="Gene3D" id="3.40.630.10">
    <property type="entry name" value="Zn peptidases"/>
    <property type="match status" value="1"/>
</dbReference>
<evidence type="ECO:0000256" key="7">
    <source>
        <dbReference type="ARBA" id="ARBA00022833"/>
    </source>
</evidence>
<evidence type="ECO:0000256" key="9">
    <source>
        <dbReference type="RuleBase" id="RU361240"/>
    </source>
</evidence>
<keyword evidence="2" id="KW-0031">Aminopeptidase</keyword>
<dbReference type="GeneID" id="63788504"/>
<dbReference type="RefSeq" id="XP_040725907.1">
    <property type="nucleotide sequence ID" value="XM_040871905.1"/>
</dbReference>
<evidence type="ECO:0000256" key="6">
    <source>
        <dbReference type="ARBA" id="ARBA00022801"/>
    </source>
</evidence>
<evidence type="ECO:0000256" key="2">
    <source>
        <dbReference type="ARBA" id="ARBA00022438"/>
    </source>
</evidence>
<dbReference type="InterPro" id="IPR007484">
    <property type="entry name" value="Peptidase_M28"/>
</dbReference>
<proteinExistence type="inferred from homology"/>
<dbReference type="Pfam" id="PF04389">
    <property type="entry name" value="Peptidase_M28"/>
    <property type="match status" value="1"/>
</dbReference>
<organism evidence="11 12">
    <name type="scientific">Protomyces lactucae-debilis</name>
    <dbReference type="NCBI Taxonomy" id="2754530"/>
    <lineage>
        <taxon>Eukaryota</taxon>
        <taxon>Fungi</taxon>
        <taxon>Dikarya</taxon>
        <taxon>Ascomycota</taxon>
        <taxon>Taphrinomycotina</taxon>
        <taxon>Taphrinomycetes</taxon>
        <taxon>Taphrinales</taxon>
        <taxon>Protomycetaceae</taxon>
        <taxon>Protomyces</taxon>
    </lineage>
</organism>
<evidence type="ECO:0000256" key="8">
    <source>
        <dbReference type="ARBA" id="ARBA00043962"/>
    </source>
</evidence>
<evidence type="ECO:0000259" key="10">
    <source>
        <dbReference type="Pfam" id="PF04389"/>
    </source>
</evidence>
<dbReference type="FunFam" id="3.40.630.10:FF:000042">
    <property type="entry name" value="Peptide hydrolase"/>
    <property type="match status" value="1"/>
</dbReference>
<dbReference type="GO" id="GO:0008235">
    <property type="term" value="F:metalloexopeptidase activity"/>
    <property type="evidence" value="ECO:0007669"/>
    <property type="project" value="InterPro"/>
</dbReference>
<protein>
    <recommendedName>
        <fullName evidence="9">Peptide hydrolase</fullName>
        <ecNumber evidence="9">3.4.-.-</ecNumber>
    </recommendedName>
</protein>
<dbReference type="PANTHER" id="PTHR12147:SF56">
    <property type="entry name" value="AMINOPEPTIDASE YDR415C-RELATED"/>
    <property type="match status" value="1"/>
</dbReference>
<evidence type="ECO:0000256" key="3">
    <source>
        <dbReference type="ARBA" id="ARBA00022670"/>
    </source>
</evidence>
<keyword evidence="12" id="KW-1185">Reference proteome</keyword>
<dbReference type="PANTHER" id="PTHR12147">
    <property type="entry name" value="METALLOPEPTIDASE M28 FAMILY MEMBER"/>
    <property type="match status" value="1"/>
</dbReference>
<evidence type="ECO:0000256" key="1">
    <source>
        <dbReference type="ARBA" id="ARBA00001947"/>
    </source>
</evidence>
<keyword evidence="5" id="KW-0732">Signal</keyword>
<dbReference type="EC" id="3.4.-.-" evidence="9"/>
<keyword evidence="4 9" id="KW-0479">Metal-binding</keyword>
<dbReference type="GO" id="GO:0046872">
    <property type="term" value="F:metal ion binding"/>
    <property type="evidence" value="ECO:0007669"/>
    <property type="project" value="UniProtKB-KW"/>
</dbReference>
<evidence type="ECO:0000256" key="4">
    <source>
        <dbReference type="ARBA" id="ARBA00022723"/>
    </source>
</evidence>
<dbReference type="Proteomes" id="UP000193685">
    <property type="component" value="Unassembled WGS sequence"/>
</dbReference>
<accession>A0A1Y2FI37</accession>
<evidence type="ECO:0000313" key="12">
    <source>
        <dbReference type="Proteomes" id="UP000193685"/>
    </source>
</evidence>
<reference evidence="11 12" key="1">
    <citation type="submission" date="2016-07" db="EMBL/GenBank/DDBJ databases">
        <title>Pervasive Adenine N6-methylation of Active Genes in Fungi.</title>
        <authorList>
            <consortium name="DOE Joint Genome Institute"/>
            <person name="Mondo S.J."/>
            <person name="Dannebaum R.O."/>
            <person name="Kuo R.C."/>
            <person name="Labutti K."/>
            <person name="Haridas S."/>
            <person name="Kuo A."/>
            <person name="Salamov A."/>
            <person name="Ahrendt S.R."/>
            <person name="Lipzen A."/>
            <person name="Sullivan W."/>
            <person name="Andreopoulos W.B."/>
            <person name="Clum A."/>
            <person name="Lindquist E."/>
            <person name="Daum C."/>
            <person name="Ramamoorthy G.K."/>
            <person name="Gryganskyi A."/>
            <person name="Culley D."/>
            <person name="Magnuson J.K."/>
            <person name="James T.Y."/>
            <person name="O'Malley M.A."/>
            <person name="Stajich J.E."/>
            <person name="Spatafora J.W."/>
            <person name="Visel A."/>
            <person name="Grigoriev I.V."/>
        </authorList>
    </citation>
    <scope>NUCLEOTIDE SEQUENCE [LARGE SCALE GENOMIC DNA]</scope>
    <source>
        <strain evidence="11 12">12-1054</strain>
    </source>
</reference>
<dbReference type="GO" id="GO:0004177">
    <property type="term" value="F:aminopeptidase activity"/>
    <property type="evidence" value="ECO:0007669"/>
    <property type="project" value="UniProtKB-KW"/>
</dbReference>
<comment type="caution">
    <text evidence="11">The sequence shown here is derived from an EMBL/GenBank/DDBJ whole genome shotgun (WGS) entry which is preliminary data.</text>
</comment>
<dbReference type="PROSITE" id="PS00018">
    <property type="entry name" value="EF_HAND_1"/>
    <property type="match status" value="1"/>
</dbReference>
<dbReference type="SUPFAM" id="SSF53187">
    <property type="entry name" value="Zn-dependent exopeptidases"/>
    <property type="match status" value="1"/>
</dbReference>
<dbReference type="GO" id="GO:0006508">
    <property type="term" value="P:proteolysis"/>
    <property type="evidence" value="ECO:0007669"/>
    <property type="project" value="UniProtKB-KW"/>
</dbReference>
<gene>
    <name evidence="11" type="ORF">BCR37DRAFT_402345</name>
</gene>
<evidence type="ECO:0000313" key="11">
    <source>
        <dbReference type="EMBL" id="ORY83612.1"/>
    </source>
</evidence>
<sequence length="331" mass="36417">MLETDKEALRRAGIRFMDVTDYKGLGEQNAVMLATQKHKLPDFPKKLAESTHVRSLIPELSQKQMRTNLERFSGFHSRYYKSKYGAASGEYLFNLVQNMTSSHPGIKVSQFEHPWGQHSVIATLKGETDQVVVVGAHQDSANLFLPSFMPAPGADDDGSGTVTILEVLRVLSDSGFKPKNTLVFAWFSAEEGGLLGSQAYFAHCEKTGVNVIAMLQQDMTGFTKKTIDAGLPESVGVIVDFVDPDLTNFIKLLVDDYCDIPYVETKCGYACSDHASATKAGYRSAFVIEAAFSESNNYIHTQQDVISNLDFAHMRQHAILTLGFAVEAAAI</sequence>
<evidence type="ECO:0000256" key="5">
    <source>
        <dbReference type="ARBA" id="ARBA00022729"/>
    </source>
</evidence>
<dbReference type="OrthoDB" id="2214at2759"/>
<dbReference type="STRING" id="56484.A0A1Y2FI37"/>
<dbReference type="EMBL" id="MCFI01000007">
    <property type="protein sequence ID" value="ORY83612.1"/>
    <property type="molecule type" value="Genomic_DNA"/>
</dbReference>
<dbReference type="OMA" id="GMLQQDM"/>
<keyword evidence="7 9" id="KW-0862">Zinc</keyword>
<keyword evidence="6 9" id="KW-0378">Hydrolase</keyword>
<dbReference type="InterPro" id="IPR018247">
    <property type="entry name" value="EF_Hand_1_Ca_BS"/>
</dbReference>
<feature type="domain" description="Peptidase M28" evidence="10">
    <location>
        <begin position="120"/>
        <end position="322"/>
    </location>
</feature>
<keyword evidence="3 9" id="KW-0645">Protease</keyword>